<accession>A0ACC2HDP1</accession>
<organism evidence="1 2">
    <name type="scientific">Dallia pectoralis</name>
    <name type="common">Alaska blackfish</name>
    <dbReference type="NCBI Taxonomy" id="75939"/>
    <lineage>
        <taxon>Eukaryota</taxon>
        <taxon>Metazoa</taxon>
        <taxon>Chordata</taxon>
        <taxon>Craniata</taxon>
        <taxon>Vertebrata</taxon>
        <taxon>Euteleostomi</taxon>
        <taxon>Actinopterygii</taxon>
        <taxon>Neopterygii</taxon>
        <taxon>Teleostei</taxon>
        <taxon>Protacanthopterygii</taxon>
        <taxon>Esociformes</taxon>
        <taxon>Umbridae</taxon>
        <taxon>Dallia</taxon>
    </lineage>
</organism>
<protein>
    <submittedName>
        <fullName evidence="1">Uncharacterized protein</fullName>
    </submittedName>
</protein>
<name>A0ACC2HDP1_DALPE</name>
<evidence type="ECO:0000313" key="2">
    <source>
        <dbReference type="Proteomes" id="UP001157502"/>
    </source>
</evidence>
<reference evidence="1" key="1">
    <citation type="submission" date="2021-05" db="EMBL/GenBank/DDBJ databases">
        <authorList>
            <person name="Pan Q."/>
            <person name="Jouanno E."/>
            <person name="Zahm M."/>
            <person name="Klopp C."/>
            <person name="Cabau C."/>
            <person name="Louis A."/>
            <person name="Berthelot C."/>
            <person name="Parey E."/>
            <person name="Roest Crollius H."/>
            <person name="Montfort J."/>
            <person name="Robinson-Rechavi M."/>
            <person name="Bouchez O."/>
            <person name="Lampietro C."/>
            <person name="Lopez Roques C."/>
            <person name="Donnadieu C."/>
            <person name="Postlethwait J."/>
            <person name="Bobe J."/>
            <person name="Dillon D."/>
            <person name="Chandos A."/>
            <person name="von Hippel F."/>
            <person name="Guiguen Y."/>
        </authorList>
    </citation>
    <scope>NUCLEOTIDE SEQUENCE</scope>
    <source>
        <strain evidence="1">YG-Jan2019</strain>
    </source>
</reference>
<dbReference type="Proteomes" id="UP001157502">
    <property type="component" value="Chromosome 3"/>
</dbReference>
<evidence type="ECO:0000313" key="1">
    <source>
        <dbReference type="EMBL" id="KAJ8014128.1"/>
    </source>
</evidence>
<gene>
    <name evidence="1" type="ORF">DPEC_G00037040</name>
</gene>
<comment type="caution">
    <text evidence="1">The sequence shown here is derived from an EMBL/GenBank/DDBJ whole genome shotgun (WGS) entry which is preliminary data.</text>
</comment>
<keyword evidence="2" id="KW-1185">Reference proteome</keyword>
<dbReference type="EMBL" id="CM055730">
    <property type="protein sequence ID" value="KAJ8014128.1"/>
    <property type="molecule type" value="Genomic_DNA"/>
</dbReference>
<sequence length="173" mass="20264">MFRLLAGKALSVECNRARTKDLQEEKNEMRNLRYTNLSCLTDINMDLVLDVADHYFLTPYVYPLSWPEDRPLRQIISLLAVTNLGIVVLYLCLGWLSYQFIYDHNLMRHPLFLTNQVWREIKLSMTSLPIISLPTVAIFFLEVRGYSRLYDTIEYSLMENASYWPSNPIPSCT</sequence>
<proteinExistence type="predicted"/>